<evidence type="ECO:0000313" key="6">
    <source>
        <dbReference type="EMBL" id="KKY20166.1"/>
    </source>
</evidence>
<sequence>MQTRVLLLTALLPALPLALAHGDDHGMDMGDMAGHGAKGDVVGDDGWPMSYFSYSEHVGLLWTYVALTVLTWVLVAPPVVMLSAARSRLTVPAQLFFLALQALILFVGVAYDAKTPDLYEHNAYNKLKWPLFFITGAWTFLGLINLYADRANGPAEAGQPLSAAVMARYSRLQQTSSEHPRFSHDSGQGTERNSASLYSHSRSPSAESDHLPSPYHDAPLEDVDDLEEKRGFLQNSRVDHWMSRFVPRVSAGRSLKLVRFFYVLIERTILLLGFVLLMMGTITIGGIARGDAVFNILAHYVKGAIFFWYGLLTLGRWMGCFADFGWAWNVKPDEGLVGRWKARVPTAEFTESFVIFLYGSSNVFMEHLAAWGGAWTAQDLEHVSISVMFFGGGALGMLIESKRVRELLNSAMLSSRDAMPYSADEKWEQPKTYRVSLNPMPAMVIMLLGMMMGSHHQASMLSSMVHKQWGNMFVCFAVARAATYLLLYLSPPTSFLPARPPTEIVSSFCLVAGGITFMISNKDTVWALESFDLDAMFTFVLTVGLTALILAWTVINIALKGWAFRREHASSFPTKPSAGASLA</sequence>
<dbReference type="Pfam" id="PF10348">
    <property type="entry name" value="DUF2427"/>
    <property type="match status" value="1"/>
</dbReference>
<feature type="transmembrane region" description="Helical" evidence="2">
    <location>
        <begin position="269"/>
        <end position="287"/>
    </location>
</feature>
<keyword evidence="2" id="KW-0812">Transmembrane</keyword>
<feature type="transmembrane region" description="Helical" evidence="2">
    <location>
        <begin position="89"/>
        <end position="111"/>
    </location>
</feature>
<dbReference type="PANTHER" id="PTHR31685:SF3">
    <property type="entry name" value="INTEGRAL MEMBRANE PROTEIN (AFU_ORTHOLOGUE AFUA_6G12730)"/>
    <property type="match status" value="1"/>
</dbReference>
<dbReference type="InterPro" id="IPR018825">
    <property type="entry name" value="DUF2427"/>
</dbReference>
<feature type="signal peptide" evidence="3">
    <location>
        <begin position="1"/>
        <end position="22"/>
    </location>
</feature>
<protein>
    <submittedName>
        <fullName evidence="6">Putative integral membrane protein</fullName>
    </submittedName>
</protein>
<keyword evidence="3" id="KW-0732">Signal</keyword>
<dbReference type="PANTHER" id="PTHR31685">
    <property type="entry name" value="INTEGRAL MEMBRANE PROTEIN (AFU_ORTHOLOGUE AFUA_6G12730)-RELATED"/>
    <property type="match status" value="1"/>
</dbReference>
<feature type="compositionally biased region" description="Polar residues" evidence="1">
    <location>
        <begin position="185"/>
        <end position="206"/>
    </location>
</feature>
<dbReference type="Pfam" id="PF10355">
    <property type="entry name" value="Ytp1"/>
    <property type="match status" value="1"/>
</dbReference>
<feature type="transmembrane region" description="Helical" evidence="2">
    <location>
        <begin position="469"/>
        <end position="489"/>
    </location>
</feature>
<proteinExistence type="predicted"/>
<feature type="domain" description="Protein YTP1-like C-terminal" evidence="5">
    <location>
        <begin position="273"/>
        <end position="560"/>
    </location>
</feature>
<organism evidence="6 7">
    <name type="scientific">Diplodia seriata</name>
    <dbReference type="NCBI Taxonomy" id="420778"/>
    <lineage>
        <taxon>Eukaryota</taxon>
        <taxon>Fungi</taxon>
        <taxon>Dikarya</taxon>
        <taxon>Ascomycota</taxon>
        <taxon>Pezizomycotina</taxon>
        <taxon>Dothideomycetes</taxon>
        <taxon>Dothideomycetes incertae sedis</taxon>
        <taxon>Botryosphaeriales</taxon>
        <taxon>Botryosphaeriaceae</taxon>
        <taxon>Diplodia</taxon>
    </lineage>
</organism>
<feature type="transmembrane region" description="Helical" evidence="2">
    <location>
        <begin position="435"/>
        <end position="454"/>
    </location>
</feature>
<feature type="transmembrane region" description="Helical" evidence="2">
    <location>
        <begin position="501"/>
        <end position="519"/>
    </location>
</feature>
<dbReference type="Proteomes" id="UP000034182">
    <property type="component" value="Unassembled WGS sequence"/>
</dbReference>
<comment type="caution">
    <text evidence="6">The sequence shown here is derived from an EMBL/GenBank/DDBJ whole genome shotgun (WGS) entry which is preliminary data.</text>
</comment>
<keyword evidence="2" id="KW-1133">Transmembrane helix</keyword>
<evidence type="ECO:0000313" key="7">
    <source>
        <dbReference type="Proteomes" id="UP000034182"/>
    </source>
</evidence>
<keyword evidence="2" id="KW-0472">Membrane</keyword>
<reference evidence="6 7" key="2">
    <citation type="submission" date="2015-05" db="EMBL/GenBank/DDBJ databases">
        <title>Distinctive expansion of gene families associated with plant cell wall degradation and secondary metabolism in the genomes of grapevine trunk pathogens.</title>
        <authorList>
            <person name="Lawrence D.P."/>
            <person name="Travadon R."/>
            <person name="Rolshausen P.E."/>
            <person name="Baumgartner K."/>
        </authorList>
    </citation>
    <scope>NUCLEOTIDE SEQUENCE [LARGE SCALE GENOMIC DNA]</scope>
    <source>
        <strain evidence="6">DS831</strain>
    </source>
</reference>
<feature type="chain" id="PRO_5002543413" evidence="3">
    <location>
        <begin position="23"/>
        <end position="583"/>
    </location>
</feature>
<evidence type="ECO:0000256" key="3">
    <source>
        <dbReference type="SAM" id="SignalP"/>
    </source>
</evidence>
<accession>A0A0G2ED15</accession>
<evidence type="ECO:0000256" key="2">
    <source>
        <dbReference type="SAM" id="Phobius"/>
    </source>
</evidence>
<gene>
    <name evidence="6" type="ORF">UCDDS831_g04967</name>
</gene>
<feature type="region of interest" description="Disordered" evidence="1">
    <location>
        <begin position="177"/>
        <end position="214"/>
    </location>
</feature>
<dbReference type="AlphaFoldDB" id="A0A0G2ED15"/>
<name>A0A0G2ED15_9PEZI</name>
<dbReference type="EMBL" id="LAQI01000103">
    <property type="protein sequence ID" value="KKY20166.1"/>
    <property type="molecule type" value="Genomic_DNA"/>
</dbReference>
<dbReference type="InterPro" id="IPR018827">
    <property type="entry name" value="YTP1_C"/>
</dbReference>
<feature type="transmembrane region" description="Helical" evidence="2">
    <location>
        <begin position="539"/>
        <end position="559"/>
    </location>
</feature>
<reference evidence="6 7" key="1">
    <citation type="submission" date="2015-03" db="EMBL/GenBank/DDBJ databases">
        <authorList>
            <person name="Morales-Cruz A."/>
            <person name="Amrine K.C."/>
            <person name="Cantu D."/>
        </authorList>
    </citation>
    <scope>NUCLEOTIDE SEQUENCE [LARGE SCALE GENOMIC DNA]</scope>
    <source>
        <strain evidence="6">DS831</strain>
    </source>
</reference>
<evidence type="ECO:0000259" key="5">
    <source>
        <dbReference type="Pfam" id="PF10355"/>
    </source>
</evidence>
<feature type="transmembrane region" description="Helical" evidence="2">
    <location>
        <begin position="131"/>
        <end position="148"/>
    </location>
</feature>
<evidence type="ECO:0000259" key="4">
    <source>
        <dbReference type="Pfam" id="PF10348"/>
    </source>
</evidence>
<evidence type="ECO:0000256" key="1">
    <source>
        <dbReference type="SAM" id="MobiDB-lite"/>
    </source>
</evidence>
<feature type="transmembrane region" description="Helical" evidence="2">
    <location>
        <begin position="61"/>
        <end position="82"/>
    </location>
</feature>
<feature type="domain" description="DUF2427" evidence="4">
    <location>
        <begin position="48"/>
        <end position="145"/>
    </location>
</feature>